<evidence type="ECO:0000313" key="1">
    <source>
        <dbReference type="EMBL" id="GAA4115312.1"/>
    </source>
</evidence>
<organism evidence="1 2">
    <name type="scientific">Aquimarina addita</name>
    <dbReference type="NCBI Taxonomy" id="870485"/>
    <lineage>
        <taxon>Bacteria</taxon>
        <taxon>Pseudomonadati</taxon>
        <taxon>Bacteroidota</taxon>
        <taxon>Flavobacteriia</taxon>
        <taxon>Flavobacteriales</taxon>
        <taxon>Flavobacteriaceae</taxon>
        <taxon>Aquimarina</taxon>
    </lineage>
</organism>
<protein>
    <recommendedName>
        <fullName evidence="3">Lipoprotein</fullName>
    </recommendedName>
</protein>
<dbReference type="PROSITE" id="PS51257">
    <property type="entry name" value="PROKAR_LIPOPROTEIN"/>
    <property type="match status" value="1"/>
</dbReference>
<accession>A0ABP7XHJ2</accession>
<keyword evidence="2" id="KW-1185">Reference proteome</keyword>
<comment type="caution">
    <text evidence="1">The sequence shown here is derived from an EMBL/GenBank/DDBJ whole genome shotgun (WGS) entry which is preliminary data.</text>
</comment>
<evidence type="ECO:0000313" key="2">
    <source>
        <dbReference type="Proteomes" id="UP001500459"/>
    </source>
</evidence>
<dbReference type="RefSeq" id="WP_344926179.1">
    <property type="nucleotide sequence ID" value="NZ_BAABCW010000004.1"/>
</dbReference>
<gene>
    <name evidence="1" type="ORF">GCM10022393_15440</name>
</gene>
<proteinExistence type="predicted"/>
<dbReference type="Proteomes" id="UP001500459">
    <property type="component" value="Unassembled WGS sequence"/>
</dbReference>
<sequence>MKYISLIFITLLVGCKLQPKNVTILDSNTYKTKEERITILKTVIKVPTEIYDSEFELFNVNGFSNNRMSIPGASSWNYKYAVKVNPAEVDQWTKGLIKMDITYNGSWQNQIIKHRKEEWEVKSQPEIYIWEEAQITVLIYRKEGILFKNIVQN</sequence>
<evidence type="ECO:0008006" key="3">
    <source>
        <dbReference type="Google" id="ProtNLM"/>
    </source>
</evidence>
<dbReference type="EMBL" id="BAABCW010000004">
    <property type="protein sequence ID" value="GAA4115312.1"/>
    <property type="molecule type" value="Genomic_DNA"/>
</dbReference>
<reference evidence="2" key="1">
    <citation type="journal article" date="2019" name="Int. J. Syst. Evol. Microbiol.">
        <title>The Global Catalogue of Microorganisms (GCM) 10K type strain sequencing project: providing services to taxonomists for standard genome sequencing and annotation.</title>
        <authorList>
            <consortium name="The Broad Institute Genomics Platform"/>
            <consortium name="The Broad Institute Genome Sequencing Center for Infectious Disease"/>
            <person name="Wu L."/>
            <person name="Ma J."/>
        </authorList>
    </citation>
    <scope>NUCLEOTIDE SEQUENCE [LARGE SCALE GENOMIC DNA]</scope>
    <source>
        <strain evidence="2">JCM 17106</strain>
    </source>
</reference>
<name>A0ABP7XHJ2_9FLAO</name>